<dbReference type="InterPro" id="IPR016186">
    <property type="entry name" value="C-type_lectin-like/link_sf"/>
</dbReference>
<reference evidence="4" key="2">
    <citation type="submission" date="2025-08" db="UniProtKB">
        <authorList>
            <consortium name="Ensembl"/>
        </authorList>
    </citation>
    <scope>IDENTIFICATION</scope>
</reference>
<feature type="domain" description="C-type lectin" evidence="3">
    <location>
        <begin position="89"/>
        <end position="212"/>
    </location>
</feature>
<keyword evidence="2" id="KW-1015">Disulfide bond</keyword>
<dbReference type="PROSITE" id="PS00615">
    <property type="entry name" value="C_TYPE_LECTIN_1"/>
    <property type="match status" value="1"/>
</dbReference>
<dbReference type="PANTHER" id="PTHR22803">
    <property type="entry name" value="MANNOSE, PHOSPHOLIPASE, LECTIN RECEPTOR RELATED"/>
    <property type="match status" value="1"/>
</dbReference>
<dbReference type="InterPro" id="IPR001304">
    <property type="entry name" value="C-type_lectin-like"/>
</dbReference>
<dbReference type="InterPro" id="IPR018378">
    <property type="entry name" value="C-type_lectin_CS"/>
</dbReference>
<dbReference type="AlphaFoldDB" id="A0AAY4DDI8"/>
<sequence>METVGYDQFGASDSQNRRWWEFQRNTGPFNPMLNRLFYFLVRFPHRVACRSRYRLCCTSTLKWVKVAEHTGITFRLYSTGDCHEGWVEFQRHCYYTSKQKANWHLAEQRCIQQEALLFVPNSEEEMNFVSKVVRLRFGYWMGLVEREAEGNWTFVDGTDYNSVPHFWDPGQPDDWDVKVNGEDCGQLHPIFTRRRMGWNDADCTLSFLYVCEHELKAKG</sequence>
<dbReference type="SUPFAM" id="SSF56436">
    <property type="entry name" value="C-type lectin-like"/>
    <property type="match status" value="1"/>
</dbReference>
<name>A0AAY4DDI8_9TELE</name>
<dbReference type="GeneTree" id="ENSGT00940000164508"/>
<dbReference type="Proteomes" id="UP000694580">
    <property type="component" value="Chromosome 11"/>
</dbReference>
<dbReference type="Ensembl" id="ENSDCDT00010052320.1">
    <property type="protein sequence ID" value="ENSDCDP00010042286.1"/>
    <property type="gene ID" value="ENSDCDG00010026656.1"/>
</dbReference>
<reference evidence="4" key="3">
    <citation type="submission" date="2025-09" db="UniProtKB">
        <authorList>
            <consortium name="Ensembl"/>
        </authorList>
    </citation>
    <scope>IDENTIFICATION</scope>
</reference>
<reference evidence="4 5" key="1">
    <citation type="submission" date="2020-06" db="EMBL/GenBank/DDBJ databases">
        <authorList>
            <consortium name="Wellcome Sanger Institute Data Sharing"/>
        </authorList>
    </citation>
    <scope>NUCLEOTIDE SEQUENCE [LARGE SCALE GENOMIC DNA]</scope>
</reference>
<dbReference type="PROSITE" id="PS50041">
    <property type="entry name" value="C_TYPE_LECTIN_2"/>
    <property type="match status" value="1"/>
</dbReference>
<evidence type="ECO:0000313" key="4">
    <source>
        <dbReference type="Ensembl" id="ENSDCDP00010042286.1"/>
    </source>
</evidence>
<dbReference type="CDD" id="cd03590">
    <property type="entry name" value="CLECT_DC-SIGN_like"/>
    <property type="match status" value="1"/>
</dbReference>
<accession>A0AAY4DDI8</accession>
<protein>
    <recommendedName>
        <fullName evidence="3">C-type lectin domain-containing protein</fullName>
    </recommendedName>
</protein>
<gene>
    <name evidence="4" type="primary">asgrl1</name>
</gene>
<dbReference type="GO" id="GO:0030246">
    <property type="term" value="F:carbohydrate binding"/>
    <property type="evidence" value="ECO:0007669"/>
    <property type="project" value="UniProtKB-KW"/>
</dbReference>
<proteinExistence type="predicted"/>
<evidence type="ECO:0000256" key="1">
    <source>
        <dbReference type="ARBA" id="ARBA00022734"/>
    </source>
</evidence>
<keyword evidence="5" id="KW-1185">Reference proteome</keyword>
<evidence type="ECO:0000256" key="2">
    <source>
        <dbReference type="ARBA" id="ARBA00023157"/>
    </source>
</evidence>
<keyword evidence="1" id="KW-0430">Lectin</keyword>
<dbReference type="InterPro" id="IPR016187">
    <property type="entry name" value="CTDL_fold"/>
</dbReference>
<dbReference type="InterPro" id="IPR033989">
    <property type="entry name" value="CD209-like_CTLD"/>
</dbReference>
<evidence type="ECO:0000259" key="3">
    <source>
        <dbReference type="PROSITE" id="PS50041"/>
    </source>
</evidence>
<dbReference type="Gene3D" id="3.10.100.10">
    <property type="entry name" value="Mannose-Binding Protein A, subunit A"/>
    <property type="match status" value="1"/>
</dbReference>
<organism evidence="4 5">
    <name type="scientific">Denticeps clupeoides</name>
    <name type="common">denticle herring</name>
    <dbReference type="NCBI Taxonomy" id="299321"/>
    <lineage>
        <taxon>Eukaryota</taxon>
        <taxon>Metazoa</taxon>
        <taxon>Chordata</taxon>
        <taxon>Craniata</taxon>
        <taxon>Vertebrata</taxon>
        <taxon>Euteleostomi</taxon>
        <taxon>Actinopterygii</taxon>
        <taxon>Neopterygii</taxon>
        <taxon>Teleostei</taxon>
        <taxon>Clupei</taxon>
        <taxon>Clupeiformes</taxon>
        <taxon>Denticipitoidei</taxon>
        <taxon>Denticipitidae</taxon>
        <taxon>Denticeps</taxon>
    </lineage>
</organism>
<dbReference type="Pfam" id="PF00059">
    <property type="entry name" value="Lectin_C"/>
    <property type="match status" value="1"/>
</dbReference>
<dbReference type="InterPro" id="IPR050111">
    <property type="entry name" value="C-type_lectin/snaclec_domain"/>
</dbReference>
<evidence type="ECO:0000313" key="5">
    <source>
        <dbReference type="Proteomes" id="UP000694580"/>
    </source>
</evidence>
<dbReference type="SMART" id="SM00034">
    <property type="entry name" value="CLECT"/>
    <property type="match status" value="1"/>
</dbReference>